<reference evidence="10" key="1">
    <citation type="submission" date="2025-08" db="UniProtKB">
        <authorList>
            <consortium name="RefSeq"/>
        </authorList>
    </citation>
    <scope>IDENTIFICATION</scope>
    <source>
        <tissue evidence="10">Fruit stalk</tissue>
    </source>
</reference>
<evidence type="ECO:0000256" key="4">
    <source>
        <dbReference type="ARBA" id="ARBA00022729"/>
    </source>
</evidence>
<keyword evidence="8" id="KW-0812">Transmembrane</keyword>
<dbReference type="InterPro" id="IPR001087">
    <property type="entry name" value="GDSL"/>
</dbReference>
<organism evidence="9 10">
    <name type="scientific">Durio zibethinus</name>
    <name type="common">Durian</name>
    <dbReference type="NCBI Taxonomy" id="66656"/>
    <lineage>
        <taxon>Eukaryota</taxon>
        <taxon>Viridiplantae</taxon>
        <taxon>Streptophyta</taxon>
        <taxon>Embryophyta</taxon>
        <taxon>Tracheophyta</taxon>
        <taxon>Spermatophyta</taxon>
        <taxon>Magnoliopsida</taxon>
        <taxon>eudicotyledons</taxon>
        <taxon>Gunneridae</taxon>
        <taxon>Pentapetalae</taxon>
        <taxon>rosids</taxon>
        <taxon>malvids</taxon>
        <taxon>Malvales</taxon>
        <taxon>Malvaceae</taxon>
        <taxon>Helicteroideae</taxon>
        <taxon>Durio</taxon>
    </lineage>
</organism>
<keyword evidence="7" id="KW-0443">Lipid metabolism</keyword>
<dbReference type="Gene3D" id="3.40.50.1110">
    <property type="entry name" value="SGNH hydrolase"/>
    <property type="match status" value="1"/>
</dbReference>
<dbReference type="KEGG" id="dzi:111290452"/>
<gene>
    <name evidence="10" type="primary">LOC111290452</name>
</gene>
<dbReference type="PANTHER" id="PTHR45650">
    <property type="entry name" value="GDSL-LIKE LIPASE/ACYLHYDROLASE-RELATED"/>
    <property type="match status" value="1"/>
</dbReference>
<dbReference type="Proteomes" id="UP000515121">
    <property type="component" value="Unplaced"/>
</dbReference>
<keyword evidence="6" id="KW-0442">Lipid degradation</keyword>
<keyword evidence="4" id="KW-0732">Signal</keyword>
<comment type="similarity">
    <text evidence="2">Belongs to the 'GDSL' lipolytic enzyme family.</text>
</comment>
<feature type="transmembrane region" description="Helical" evidence="8">
    <location>
        <begin position="42"/>
        <end position="61"/>
    </location>
</feature>
<evidence type="ECO:0000256" key="6">
    <source>
        <dbReference type="ARBA" id="ARBA00022963"/>
    </source>
</evidence>
<evidence type="ECO:0000256" key="7">
    <source>
        <dbReference type="ARBA" id="ARBA00023098"/>
    </source>
</evidence>
<evidence type="ECO:0000256" key="5">
    <source>
        <dbReference type="ARBA" id="ARBA00022801"/>
    </source>
</evidence>
<evidence type="ECO:0000313" key="10">
    <source>
        <dbReference type="RefSeq" id="XP_022737498.1"/>
    </source>
</evidence>
<dbReference type="GeneID" id="111290452"/>
<evidence type="ECO:0000256" key="8">
    <source>
        <dbReference type="SAM" id="Phobius"/>
    </source>
</evidence>
<proteinExistence type="inferred from homology"/>
<dbReference type="InterPro" id="IPR051238">
    <property type="entry name" value="GDSL_esterase/lipase"/>
</dbReference>
<dbReference type="GO" id="GO:0016788">
    <property type="term" value="F:hydrolase activity, acting on ester bonds"/>
    <property type="evidence" value="ECO:0007669"/>
    <property type="project" value="InterPro"/>
</dbReference>
<dbReference type="GO" id="GO:0005576">
    <property type="term" value="C:extracellular region"/>
    <property type="evidence" value="ECO:0007669"/>
    <property type="project" value="UniProtKB-SubCell"/>
</dbReference>
<dbReference type="OrthoDB" id="1530612at2759"/>
<evidence type="ECO:0000256" key="1">
    <source>
        <dbReference type="ARBA" id="ARBA00004613"/>
    </source>
</evidence>
<dbReference type="PANTHER" id="PTHR45650:SF24">
    <property type="entry name" value="GDSL ESTERASE_LIPASE 7-LIKE"/>
    <property type="match status" value="1"/>
</dbReference>
<dbReference type="InterPro" id="IPR036514">
    <property type="entry name" value="SGNH_hydro_sf"/>
</dbReference>
<keyword evidence="8" id="KW-1133">Transmembrane helix</keyword>
<evidence type="ECO:0000256" key="2">
    <source>
        <dbReference type="ARBA" id="ARBA00008668"/>
    </source>
</evidence>
<evidence type="ECO:0000313" key="9">
    <source>
        <dbReference type="Proteomes" id="UP000515121"/>
    </source>
</evidence>
<comment type="subcellular location">
    <subcellularLocation>
        <location evidence="1">Secreted</location>
    </subcellularLocation>
</comment>
<evidence type="ECO:0000256" key="3">
    <source>
        <dbReference type="ARBA" id="ARBA00022525"/>
    </source>
</evidence>
<keyword evidence="9" id="KW-1185">Reference proteome</keyword>
<keyword evidence="8" id="KW-0472">Membrane</keyword>
<name>A0A6P5YAN2_DURZI</name>
<dbReference type="RefSeq" id="XP_022737498.1">
    <property type="nucleotide sequence ID" value="XM_022881763.1"/>
</dbReference>
<dbReference type="AlphaFoldDB" id="A0A6P5YAN2"/>
<keyword evidence="5" id="KW-0378">Hydrolase</keyword>
<protein>
    <submittedName>
        <fullName evidence="10">GDSL esterase/lipase At2g03980-like</fullName>
    </submittedName>
</protein>
<dbReference type="Pfam" id="PF00657">
    <property type="entry name" value="Lipase_GDSL"/>
    <property type="match status" value="1"/>
</dbReference>
<sequence>MYPIILWSKISCLPVSAIRNICKPPTNTAYIVRTSNSTKEKIIKIVNCIFIFFLLLQYQFFSLGSADVVTVPPFIISKKSILKYLSLENINFDVPALYVFGDSYVDAGNNNYVHVPQIERNYTPYGIDFGGKPTGRYTNGRTVADFIAQIVGLPFPPPVLSLSKGDKRIPQTGINYACGSLASLKILENCLTNAKLEEQCCYDLDIDGMGLRYFYD</sequence>
<keyword evidence="3" id="KW-0964">Secreted</keyword>
<accession>A0A6P5YAN2</accession>
<dbReference type="GO" id="GO:0016042">
    <property type="term" value="P:lipid catabolic process"/>
    <property type="evidence" value="ECO:0007669"/>
    <property type="project" value="UniProtKB-KW"/>
</dbReference>